<reference evidence="1 2" key="1">
    <citation type="submission" date="2016-09" db="EMBL/GenBank/DDBJ databases">
        <title>genome sequence of Mycobacterium sp. 739 SCH.</title>
        <authorList>
            <person name="Greninger A.L."/>
            <person name="Qin X."/>
            <person name="Jerome K."/>
            <person name="Vora S."/>
            <person name="Quinn K."/>
        </authorList>
    </citation>
    <scope>NUCLEOTIDE SEQUENCE [LARGE SCALE GENOMIC DNA]</scope>
    <source>
        <strain evidence="1 2">SCH</strain>
    </source>
</reference>
<dbReference type="AlphaFoldDB" id="A0A1E8Q9D9"/>
<keyword evidence="2" id="KW-1185">Reference proteome</keyword>
<gene>
    <name evidence="1" type="ORF">BEL07_03160</name>
</gene>
<dbReference type="Proteomes" id="UP000178953">
    <property type="component" value="Unassembled WGS sequence"/>
</dbReference>
<protein>
    <submittedName>
        <fullName evidence="1">Uncharacterized protein</fullName>
    </submittedName>
</protein>
<name>A0A1E8Q9D9_9MYCO</name>
<organism evidence="1 2">
    <name type="scientific">Mycolicibacterium grossiae</name>
    <dbReference type="NCBI Taxonomy" id="1552759"/>
    <lineage>
        <taxon>Bacteria</taxon>
        <taxon>Bacillati</taxon>
        <taxon>Actinomycetota</taxon>
        <taxon>Actinomycetes</taxon>
        <taxon>Mycobacteriales</taxon>
        <taxon>Mycobacteriaceae</taxon>
        <taxon>Mycolicibacterium</taxon>
    </lineage>
</organism>
<comment type="caution">
    <text evidence="1">The sequence shown here is derived from an EMBL/GenBank/DDBJ whole genome shotgun (WGS) entry which is preliminary data.</text>
</comment>
<evidence type="ECO:0000313" key="2">
    <source>
        <dbReference type="Proteomes" id="UP000178953"/>
    </source>
</evidence>
<accession>A0A1E8Q9D9</accession>
<proteinExistence type="predicted"/>
<evidence type="ECO:0000313" key="1">
    <source>
        <dbReference type="EMBL" id="OFJ55187.1"/>
    </source>
</evidence>
<sequence>MDAMTIDMSRHACTEWCTVEGPDHGSDPACWGPGHHQVALTLEDGYPHDASSMVEAFRGDCPKIGVYAYRPEVGRVERVKLHLYRPSDNDYRYLDDELHLTVAEVHQLRAKLKAVLAELGGAR</sequence>
<dbReference type="OrthoDB" id="4758011at2"/>
<dbReference type="EMBL" id="MCHX01000005">
    <property type="protein sequence ID" value="OFJ55187.1"/>
    <property type="molecule type" value="Genomic_DNA"/>
</dbReference>